<feature type="transmembrane region" description="Helical" evidence="1">
    <location>
        <begin position="7"/>
        <end position="28"/>
    </location>
</feature>
<evidence type="ECO:0000313" key="2">
    <source>
        <dbReference type="EMBL" id="HGB15552.1"/>
    </source>
</evidence>
<keyword evidence="1" id="KW-0472">Membrane</keyword>
<sequence length="164" mass="19320">MRTWKSLVYRLFVCLWIIQILWLAWHFAPEAADLGKRLINGTWGQTIRQEDPYFRWLDGLKGIIPPRASYVFLDHYEAGKEIEARYHLYPRRHTLLRPSTPPSFLYFALRRHQASYLLIRDPELPLPPDTRSALTSPAFVPVELPGPGLVFRVNYRLLHGDFYD</sequence>
<gene>
    <name evidence="2" type="ORF">ENV62_10005</name>
</gene>
<accession>A0A7C3WNR6</accession>
<reference evidence="2" key="1">
    <citation type="journal article" date="2020" name="mSystems">
        <title>Genome- and Community-Level Interaction Insights into Carbon Utilization and Element Cycling Functions of Hydrothermarchaeota in Hydrothermal Sediment.</title>
        <authorList>
            <person name="Zhou Z."/>
            <person name="Liu Y."/>
            <person name="Xu W."/>
            <person name="Pan J."/>
            <person name="Luo Z.H."/>
            <person name="Li M."/>
        </authorList>
    </citation>
    <scope>NUCLEOTIDE SEQUENCE [LARGE SCALE GENOMIC DNA]</scope>
    <source>
        <strain evidence="2">SpSt-776</strain>
    </source>
</reference>
<protein>
    <submittedName>
        <fullName evidence="2">Uncharacterized protein</fullName>
    </submittedName>
</protein>
<comment type="caution">
    <text evidence="2">The sequence shown here is derived from an EMBL/GenBank/DDBJ whole genome shotgun (WGS) entry which is preliminary data.</text>
</comment>
<dbReference type="EMBL" id="DTHB01000053">
    <property type="protein sequence ID" value="HGB15552.1"/>
    <property type="molecule type" value="Genomic_DNA"/>
</dbReference>
<evidence type="ECO:0000256" key="1">
    <source>
        <dbReference type="SAM" id="Phobius"/>
    </source>
</evidence>
<dbReference type="AlphaFoldDB" id="A0A7C3WNR6"/>
<organism evidence="2">
    <name type="scientific">Desulfobacca acetoxidans</name>
    <dbReference type="NCBI Taxonomy" id="60893"/>
    <lineage>
        <taxon>Bacteria</taxon>
        <taxon>Pseudomonadati</taxon>
        <taxon>Thermodesulfobacteriota</taxon>
        <taxon>Desulfobaccia</taxon>
        <taxon>Desulfobaccales</taxon>
        <taxon>Desulfobaccaceae</taxon>
        <taxon>Desulfobacca</taxon>
    </lineage>
</organism>
<name>A0A7C3WNR6_9BACT</name>
<keyword evidence="1" id="KW-1133">Transmembrane helix</keyword>
<proteinExistence type="predicted"/>
<keyword evidence="1" id="KW-0812">Transmembrane</keyword>